<dbReference type="InterPro" id="IPR018727">
    <property type="entry name" value="DUF2267"/>
</dbReference>
<dbReference type="InterPro" id="IPR038282">
    <property type="entry name" value="DUF2267_sf"/>
</dbReference>
<comment type="caution">
    <text evidence="1">The sequence shown here is derived from an EMBL/GenBank/DDBJ whole genome shotgun (WGS) entry which is preliminary data.</text>
</comment>
<dbReference type="EMBL" id="JADEXG010000118">
    <property type="protein sequence ID" value="MBE9080438.1"/>
    <property type="molecule type" value="Genomic_DNA"/>
</dbReference>
<reference evidence="1" key="1">
    <citation type="submission" date="2020-10" db="EMBL/GenBank/DDBJ databases">
        <authorList>
            <person name="Castelo-Branco R."/>
            <person name="Eusebio N."/>
            <person name="Adriana R."/>
            <person name="Vieira A."/>
            <person name="Brugerolle De Fraissinette N."/>
            <person name="Rezende De Castro R."/>
            <person name="Schneider M.P."/>
            <person name="Vasconcelos V."/>
            <person name="Leao P.N."/>
        </authorList>
    </citation>
    <scope>NUCLEOTIDE SEQUENCE</scope>
    <source>
        <strain evidence="1">LEGE 07310</strain>
    </source>
</reference>
<dbReference type="RefSeq" id="WP_193912378.1">
    <property type="nucleotide sequence ID" value="NZ_JADEXG010000118.1"/>
</dbReference>
<dbReference type="Pfam" id="PF10025">
    <property type="entry name" value="DUF2267"/>
    <property type="match status" value="1"/>
</dbReference>
<dbReference type="Gene3D" id="1.10.490.110">
    <property type="entry name" value="Uncharacterized conserved protein DUF2267"/>
    <property type="match status" value="1"/>
</dbReference>
<dbReference type="Proteomes" id="UP000636505">
    <property type="component" value="Unassembled WGS sequence"/>
</dbReference>
<accession>A0A8J7DF50</accession>
<organism evidence="1 2">
    <name type="scientific">Vasconcelosia minhoensis LEGE 07310</name>
    <dbReference type="NCBI Taxonomy" id="915328"/>
    <lineage>
        <taxon>Bacteria</taxon>
        <taxon>Bacillati</taxon>
        <taxon>Cyanobacteriota</taxon>
        <taxon>Cyanophyceae</taxon>
        <taxon>Nodosilineales</taxon>
        <taxon>Cymatolegaceae</taxon>
        <taxon>Vasconcelosia</taxon>
        <taxon>Vasconcelosia minhoensis</taxon>
    </lineage>
</organism>
<protein>
    <submittedName>
        <fullName evidence="1">DUF2267 domain-containing protein</fullName>
    </submittedName>
</protein>
<gene>
    <name evidence="1" type="ORF">IQ241_24660</name>
</gene>
<keyword evidence="2" id="KW-1185">Reference proteome</keyword>
<sequence>MKYNEFISEVQDRASLDSQAQAERATQATLQTLAERISGDETDHLCAQLTQELAQYLQQGKQEPKSGQVFSLEEFVQRVSDREQVTLPAATQHARLVLEVLQKAVTPGEISDVRSNLPADFEPLFSPVS</sequence>
<dbReference type="AlphaFoldDB" id="A0A8J7DF50"/>
<evidence type="ECO:0000313" key="1">
    <source>
        <dbReference type="EMBL" id="MBE9080438.1"/>
    </source>
</evidence>
<name>A0A8J7DF50_9CYAN</name>
<evidence type="ECO:0000313" key="2">
    <source>
        <dbReference type="Proteomes" id="UP000636505"/>
    </source>
</evidence>
<proteinExistence type="predicted"/>